<gene>
    <name evidence="2" type="ORF">IMSHALPRED_003246</name>
</gene>
<proteinExistence type="predicted"/>
<evidence type="ECO:0000256" key="1">
    <source>
        <dbReference type="SAM" id="MobiDB-lite"/>
    </source>
</evidence>
<organism evidence="2 3">
    <name type="scientific">Imshaugia aleurites</name>
    <dbReference type="NCBI Taxonomy" id="172621"/>
    <lineage>
        <taxon>Eukaryota</taxon>
        <taxon>Fungi</taxon>
        <taxon>Dikarya</taxon>
        <taxon>Ascomycota</taxon>
        <taxon>Pezizomycotina</taxon>
        <taxon>Lecanoromycetes</taxon>
        <taxon>OSLEUM clade</taxon>
        <taxon>Lecanoromycetidae</taxon>
        <taxon>Lecanorales</taxon>
        <taxon>Lecanorineae</taxon>
        <taxon>Parmeliaceae</taxon>
        <taxon>Imshaugia</taxon>
    </lineage>
</organism>
<feature type="compositionally biased region" description="Low complexity" evidence="1">
    <location>
        <begin position="370"/>
        <end position="381"/>
    </location>
</feature>
<dbReference type="EMBL" id="CAJPDT010000017">
    <property type="protein sequence ID" value="CAF9916609.1"/>
    <property type="molecule type" value="Genomic_DNA"/>
</dbReference>
<dbReference type="AlphaFoldDB" id="A0A8H3F1Z8"/>
<feature type="compositionally biased region" description="Polar residues" evidence="1">
    <location>
        <begin position="884"/>
        <end position="898"/>
    </location>
</feature>
<comment type="caution">
    <text evidence="2">The sequence shown here is derived from an EMBL/GenBank/DDBJ whole genome shotgun (WGS) entry which is preliminary data.</text>
</comment>
<evidence type="ECO:0000313" key="2">
    <source>
        <dbReference type="EMBL" id="CAF9916609.1"/>
    </source>
</evidence>
<feature type="region of interest" description="Disordered" evidence="1">
    <location>
        <begin position="1"/>
        <end position="48"/>
    </location>
</feature>
<feature type="region of interest" description="Disordered" evidence="1">
    <location>
        <begin position="268"/>
        <end position="618"/>
    </location>
</feature>
<feature type="region of interest" description="Disordered" evidence="1">
    <location>
        <begin position="971"/>
        <end position="1007"/>
    </location>
</feature>
<evidence type="ECO:0000313" key="3">
    <source>
        <dbReference type="Proteomes" id="UP000664534"/>
    </source>
</evidence>
<feature type="region of interest" description="Disordered" evidence="1">
    <location>
        <begin position="817"/>
        <end position="959"/>
    </location>
</feature>
<dbReference type="Proteomes" id="UP000664534">
    <property type="component" value="Unassembled WGS sequence"/>
</dbReference>
<sequence length="1095" mass="119131">MAEDDLESCSESDFSAAPPVHPVPTMQGAFEESMNETMNDDEPEVPDRYSKADSVTRRKMLLEQQEYERTVAGRWKQKPGEKFHPLWKLVAQISFGMHLLQQGLAKSDEEVLKILQTHVDEVDGFLERTTEDFDLAQNDINERIRYLKLPLEHGQVFDQMLADRPFRVAIVEGNEKIEHIIDRTAAAMNDALKDVQKGLDATRELAKYMTRVDKQWEDRTEEHDSVYLAMIGNTEGWTRAFLTLQSKGGHLRKALVQLGTIVAEMQRRAGAASRKNLVPPSRPVNGRYNVEPRAESPQHTATSPRSPMKTVRIAPDPAARTASSQKYMKTSVNESAIPSPRMEQTQAGPASPALRRELAPRAKSPNPVMPSRSPEPSTSTRAQQPGLSTKISQTLRPVRSPEPTRATRSPEPKNTVKTPTPERSARSPVPGLSTKSSQTLRPVRSPEPNRMVRSPEPVRSAQTPSPAPNDHPQSDIEGAGPRAKSPDTVVRFRTPAQVMAGMVEASKPPVPQRSTSRRRSFTEHARSLLRIKSPLQQNDENNLSSTNLPIQSLSGEPTPTNHPSSPTFARSLSTRKAQAMSMSTYSASPTSPTKASDFPPDRGNSPVHTTAGRKVPSQSSYGVLAFPAHSRTTSLDGITPTGSAWLPGHSRTSSLDGPGPAGPTKQIDSPVRTEIPPMARYAKPVAALDDSEGNVNTAHPLLQKARHTRFASKNGKDLPLRHYKSQDAFTHSNPDLSQRQAEGMVLPQRSSSLLYRANEPSITTTFSGAQTAISSPYPNRLSFHETKRSPTPNRLHQNDSAISLVTRAHTAPAESELGIHPAHRTPEPPSASTAASSPPLSRTSSTTGRGATPPPIATVRSPKSSDATITSPKLPPPSRFAPTAPSQFQNITAPTTNNHSRDGSKDYPPESDPKYKTTATNNTPFYLNPASSQALLDFLAATPPPSPPHGTRTEPSTPAAGAFFNRAYIATDNRGGESSPPPPFAVGRGRASMEALPSAKTGDVNTREKKGWKKIFGGGGGKLEKQINGVSGSKEMKQKKKRDYRKNVELSQVYGVGTGAQSMDGRIGDLGKDSSGYMGLGKDGVWISKKNFLKT</sequence>
<feature type="compositionally biased region" description="Polar residues" evidence="1">
    <location>
        <begin position="766"/>
        <end position="777"/>
    </location>
</feature>
<keyword evidence="3" id="KW-1185">Reference proteome</keyword>
<feature type="compositionally biased region" description="Polar residues" evidence="1">
    <location>
        <begin position="861"/>
        <end position="871"/>
    </location>
</feature>
<dbReference type="OrthoDB" id="5389734at2759"/>
<feature type="compositionally biased region" description="Polar residues" evidence="1">
    <location>
        <begin position="534"/>
        <end position="594"/>
    </location>
</feature>
<feature type="region of interest" description="Disordered" evidence="1">
    <location>
        <begin position="766"/>
        <end position="796"/>
    </location>
</feature>
<feature type="compositionally biased region" description="Basic and acidic residues" evidence="1">
    <location>
        <begin position="899"/>
        <end position="915"/>
    </location>
</feature>
<protein>
    <submittedName>
        <fullName evidence="2">Uncharacterized protein</fullName>
    </submittedName>
</protein>
<name>A0A8H3F1Z8_9LECA</name>
<reference evidence="2" key="1">
    <citation type="submission" date="2021-03" db="EMBL/GenBank/DDBJ databases">
        <authorList>
            <person name="Tagirdzhanova G."/>
        </authorList>
    </citation>
    <scope>NUCLEOTIDE SEQUENCE</scope>
</reference>
<accession>A0A8H3F1Z8</accession>
<feature type="compositionally biased region" description="Polar residues" evidence="1">
    <location>
        <begin position="382"/>
        <end position="395"/>
    </location>
</feature>
<feature type="compositionally biased region" description="Acidic residues" evidence="1">
    <location>
        <begin position="1"/>
        <end position="10"/>
    </location>
</feature>
<feature type="region of interest" description="Disordered" evidence="1">
    <location>
        <begin position="634"/>
        <end position="670"/>
    </location>
</feature>
<feature type="compositionally biased region" description="Low complexity" evidence="1">
    <location>
        <begin position="830"/>
        <end position="851"/>
    </location>
</feature>
<feature type="compositionally biased region" description="Polar residues" evidence="1">
    <location>
        <begin position="917"/>
        <end position="934"/>
    </location>
</feature>
<feature type="compositionally biased region" description="Polar residues" evidence="1">
    <location>
        <begin position="321"/>
        <end position="348"/>
    </location>
</feature>